<protein>
    <recommendedName>
        <fullName evidence="3">Lipoprotein</fullName>
    </recommendedName>
</protein>
<keyword evidence="2" id="KW-1185">Reference proteome</keyword>
<evidence type="ECO:0000313" key="2">
    <source>
        <dbReference type="Proteomes" id="UP000243978"/>
    </source>
</evidence>
<dbReference type="RefSeq" id="WP_107845280.1">
    <property type="nucleotide sequence ID" value="NZ_QBKS01000001.1"/>
</dbReference>
<dbReference type="AlphaFoldDB" id="A0A2T6BM50"/>
<accession>A0A2T6BM50</accession>
<gene>
    <name evidence="1" type="ORF">C8N43_1820</name>
</gene>
<dbReference type="Proteomes" id="UP000243978">
    <property type="component" value="Unassembled WGS sequence"/>
</dbReference>
<evidence type="ECO:0008006" key="3">
    <source>
        <dbReference type="Google" id="ProtNLM"/>
    </source>
</evidence>
<proteinExistence type="predicted"/>
<dbReference type="OrthoDB" id="7706261at2"/>
<evidence type="ECO:0000313" key="1">
    <source>
        <dbReference type="EMBL" id="PTX57154.1"/>
    </source>
</evidence>
<dbReference type="EMBL" id="QBKS01000001">
    <property type="protein sequence ID" value="PTX57154.1"/>
    <property type="molecule type" value="Genomic_DNA"/>
</dbReference>
<organism evidence="1 2">
    <name type="scientific">Litoreibacter ponti</name>
    <dbReference type="NCBI Taxonomy" id="1510457"/>
    <lineage>
        <taxon>Bacteria</taxon>
        <taxon>Pseudomonadati</taxon>
        <taxon>Pseudomonadota</taxon>
        <taxon>Alphaproteobacteria</taxon>
        <taxon>Rhodobacterales</taxon>
        <taxon>Roseobacteraceae</taxon>
        <taxon>Litoreibacter</taxon>
    </lineage>
</organism>
<comment type="caution">
    <text evidence="1">The sequence shown here is derived from an EMBL/GenBank/DDBJ whole genome shotgun (WGS) entry which is preliminary data.</text>
</comment>
<sequence>MKKTILLPLLLLAACAERGPAVPSQPGMNLADARQAFYSCLPEAPRSGQNAVVGSYVSSVLFGGIIIGPIGVALNEDQIRYNGEAGGVDRCLRKRGYQRRVLTDAEIAAVNSSTPATRGRLLNHLVGGGALDTFASS</sequence>
<reference evidence="1 2" key="1">
    <citation type="submission" date="2018-04" db="EMBL/GenBank/DDBJ databases">
        <title>Genomic Encyclopedia of Archaeal and Bacterial Type Strains, Phase II (KMG-II): from individual species to whole genera.</title>
        <authorList>
            <person name="Goeker M."/>
        </authorList>
    </citation>
    <scope>NUCLEOTIDE SEQUENCE [LARGE SCALE GENOMIC DNA]</scope>
    <source>
        <strain evidence="1 2">DSM 100977</strain>
    </source>
</reference>
<dbReference type="PROSITE" id="PS51257">
    <property type="entry name" value="PROKAR_LIPOPROTEIN"/>
    <property type="match status" value="1"/>
</dbReference>
<name>A0A2T6BM50_9RHOB</name>